<dbReference type="EMBL" id="BLAX01000001">
    <property type="protein sequence ID" value="GET34517.1"/>
    <property type="molecule type" value="Genomic_DNA"/>
</dbReference>
<sequence length="183" mass="21138">MNNKRQNSNSDQKLRHMAEEQLKENHNKMSRPATEIEVKKLVHELQVHQIELEMQNEELRQANETAELALKKYTMLYDFAPMGYFTLDVDGLICDLNFTGAELLGEKRFSLMGSKFELFVSNDSLPVFEHFMNKVFEGKTKESCKVMLGYEKKGLRPVYMEGVVTEDSLECLLSVIDISGFKE</sequence>
<gene>
    <name evidence="3" type="ORF">PbJCM13498_33800</name>
</gene>
<feature type="domain" description="PAS" evidence="2">
    <location>
        <begin position="69"/>
        <end position="139"/>
    </location>
</feature>
<reference evidence="3 4" key="1">
    <citation type="submission" date="2019-10" db="EMBL/GenBank/DDBJ databases">
        <title>Prolixibacter strains distinguished by the presence of nitrate reductase genes were adept at nitrate-dependent anaerobic corrosion of metallic iron and carbon steel.</title>
        <authorList>
            <person name="Iino T."/>
            <person name="Shono N."/>
            <person name="Ito K."/>
            <person name="Nakamura R."/>
            <person name="Sueoka K."/>
            <person name="Harayama S."/>
            <person name="Ohkuma M."/>
        </authorList>
    </citation>
    <scope>NUCLEOTIDE SEQUENCE [LARGE SCALE GENOMIC DNA]</scope>
    <source>
        <strain evidence="3 4">JCM 13498</strain>
    </source>
</reference>
<keyword evidence="4" id="KW-1185">Reference proteome</keyword>
<protein>
    <recommendedName>
        <fullName evidence="2">PAS domain-containing protein</fullName>
    </recommendedName>
</protein>
<evidence type="ECO:0000313" key="3">
    <source>
        <dbReference type="EMBL" id="GET34517.1"/>
    </source>
</evidence>
<proteinExistence type="predicted"/>
<evidence type="ECO:0000313" key="4">
    <source>
        <dbReference type="Proteomes" id="UP000391834"/>
    </source>
</evidence>
<evidence type="ECO:0000256" key="1">
    <source>
        <dbReference type="SAM" id="Coils"/>
    </source>
</evidence>
<dbReference type="AlphaFoldDB" id="A0A5M4B4A4"/>
<dbReference type="InterPro" id="IPR000014">
    <property type="entry name" value="PAS"/>
</dbReference>
<organism evidence="3 4">
    <name type="scientific">Prolixibacter bellariivorans</name>
    <dbReference type="NCBI Taxonomy" id="314319"/>
    <lineage>
        <taxon>Bacteria</taxon>
        <taxon>Pseudomonadati</taxon>
        <taxon>Bacteroidota</taxon>
        <taxon>Bacteroidia</taxon>
        <taxon>Marinilabiliales</taxon>
        <taxon>Prolixibacteraceae</taxon>
        <taxon>Prolixibacter</taxon>
    </lineage>
</organism>
<accession>A0A5M4B4A4</accession>
<name>A0A5M4B4A4_9BACT</name>
<dbReference type="InterPro" id="IPR035965">
    <property type="entry name" value="PAS-like_dom_sf"/>
</dbReference>
<dbReference type="PROSITE" id="PS50112">
    <property type="entry name" value="PAS"/>
    <property type="match status" value="1"/>
</dbReference>
<evidence type="ECO:0000259" key="2">
    <source>
        <dbReference type="PROSITE" id="PS50112"/>
    </source>
</evidence>
<dbReference type="Gene3D" id="3.30.450.20">
    <property type="entry name" value="PAS domain"/>
    <property type="match status" value="1"/>
</dbReference>
<dbReference type="SUPFAM" id="SSF55785">
    <property type="entry name" value="PYP-like sensor domain (PAS domain)"/>
    <property type="match status" value="1"/>
</dbReference>
<dbReference type="Proteomes" id="UP000391834">
    <property type="component" value="Unassembled WGS sequence"/>
</dbReference>
<feature type="coiled-coil region" evidence="1">
    <location>
        <begin position="38"/>
        <end position="76"/>
    </location>
</feature>
<keyword evidence="1" id="KW-0175">Coiled coil</keyword>
<comment type="caution">
    <text evidence="3">The sequence shown here is derived from an EMBL/GenBank/DDBJ whole genome shotgun (WGS) entry which is preliminary data.</text>
</comment>